<dbReference type="PANTHER" id="PTHR19446">
    <property type="entry name" value="REVERSE TRANSCRIPTASES"/>
    <property type="match status" value="1"/>
</dbReference>
<dbReference type="AlphaFoldDB" id="A0A803J6R9"/>
<dbReference type="CDD" id="cd09076">
    <property type="entry name" value="L1-EN"/>
    <property type="match status" value="1"/>
</dbReference>
<proteinExistence type="predicted"/>
<sequence length="684" mass="77557">MQLHISSLNVKGLNSPQKRKLLLNWAQDSKIDILCIQETHLAGKDHPKLVSRHFNEIIYANAPVKKNGVAILFRKSLPIKVIETQADKKGRFLIVKLEVFSQSYLLLNLYAPNFHQMSFINKLFRRVKQEPETKLLITGDFNLSPDPLIDKAPTPKGNALRVNTRLSKAFFSAIKQMELFDVWRSAHPSERDYTFFSHVHASYSRIDLILTDRNTLQQVVKAYIGIATWSDHAPVGCFIELRQIPNPSYNWKLNNMLLQNKNHAEKITKLTEEYFTLNSTPEISNDLLWCSYKAFIRGHLIAIATREKKNRITKAAELLAKLAETSRQHKLHPTKRLAHKVASLNKEINALNMERVAYQILLTKQRYYIEDNKNGRLLASKLKDARADNRILSLKTVDGSNISNPKHIAQEFAKYYSKLYNLKDDPLTPQPHLNSINNFLSKLTMPTLSDTQSAHLNAPITQEEVISTIKSLQNNKAPGPDGFSNNFFKKLSSPVAPQLTKLFNSLHLSQAPRKELFQATITTIPKPNKDTTKVENYHPISLLNSDIKIYAKILANRLNPILRGLISNDQVGFVPTRQAPDNTRKVINIAISANQTRSPCLLVALDAEKAFDRVSWLYLQKVLEKFGFSGTFLEHVLTLYKFPSASIRANGQSSPTFTLSNGTRQGCPLSPLIFVLLMEPLAEA</sequence>
<dbReference type="SUPFAM" id="SSF56672">
    <property type="entry name" value="DNA/RNA polymerases"/>
    <property type="match status" value="1"/>
</dbReference>
<dbReference type="CDD" id="cd01650">
    <property type="entry name" value="RT_nLTR_like"/>
    <property type="match status" value="1"/>
</dbReference>
<dbReference type="GO" id="GO:0003824">
    <property type="term" value="F:catalytic activity"/>
    <property type="evidence" value="ECO:0007669"/>
    <property type="project" value="InterPro"/>
</dbReference>
<reference evidence="2" key="1">
    <citation type="journal article" date="2010" name="Science">
        <title>The genome of the Western clawed frog Xenopus tropicalis.</title>
        <authorList>
            <person name="Hellsten U."/>
            <person name="Harland R.M."/>
            <person name="Gilchrist M.J."/>
            <person name="Hendrix D."/>
            <person name="Jurka J."/>
            <person name="Kapitonov V."/>
            <person name="Ovcharenko I."/>
            <person name="Putnam N.H."/>
            <person name="Shu S."/>
            <person name="Taher L."/>
            <person name="Blitz I.L."/>
            <person name="Blumberg B."/>
            <person name="Dichmann D.S."/>
            <person name="Dubchak I."/>
            <person name="Amaya E."/>
            <person name="Detter J.C."/>
            <person name="Fletcher R."/>
            <person name="Gerhard D.S."/>
            <person name="Goodstein D."/>
            <person name="Graves T."/>
            <person name="Grigoriev I.V."/>
            <person name="Grimwood J."/>
            <person name="Kawashima T."/>
            <person name="Lindquist E."/>
            <person name="Lucas S.M."/>
            <person name="Mead P.E."/>
            <person name="Mitros T."/>
            <person name="Ogino H."/>
            <person name="Ohta Y."/>
            <person name="Poliakov A.V."/>
            <person name="Pollet N."/>
            <person name="Robert J."/>
            <person name="Salamov A."/>
            <person name="Sater A.K."/>
            <person name="Schmutz J."/>
            <person name="Terry A."/>
            <person name="Vize P.D."/>
            <person name="Warren W.C."/>
            <person name="Wells D."/>
            <person name="Wills A."/>
            <person name="Wilson R.K."/>
            <person name="Zimmerman L.B."/>
            <person name="Zorn A.M."/>
            <person name="Grainger R."/>
            <person name="Grammer T."/>
            <person name="Khokha M.K."/>
            <person name="Richardson P.M."/>
            <person name="Rokhsar D.S."/>
        </authorList>
    </citation>
    <scope>NUCLEOTIDE SEQUENCE [LARGE SCALE GENOMIC DNA]</scope>
    <source>
        <strain evidence="2">Nigerian</strain>
    </source>
</reference>
<protein>
    <recommendedName>
        <fullName evidence="1">Reverse transcriptase domain-containing protein</fullName>
    </recommendedName>
</protein>
<reference evidence="2" key="2">
    <citation type="submission" date="2021-03" db="UniProtKB">
        <authorList>
            <consortium name="Ensembl"/>
        </authorList>
    </citation>
    <scope>IDENTIFICATION</scope>
</reference>
<name>A0A803J6R9_XENTR</name>
<dbReference type="InterPro" id="IPR000477">
    <property type="entry name" value="RT_dom"/>
</dbReference>
<dbReference type="Pfam" id="PF00078">
    <property type="entry name" value="RVT_1"/>
    <property type="match status" value="1"/>
</dbReference>
<dbReference type="Ensembl" id="ENSXETT00000108386">
    <property type="protein sequence ID" value="ENSXETP00000103535"/>
    <property type="gene ID" value="ENSXETG00000047752"/>
</dbReference>
<dbReference type="InterPro" id="IPR005135">
    <property type="entry name" value="Endo/exonuclease/phosphatase"/>
</dbReference>
<evidence type="ECO:0000313" key="2">
    <source>
        <dbReference type="Ensembl" id="ENSXETP00000103535"/>
    </source>
</evidence>
<dbReference type="Gene3D" id="3.60.10.10">
    <property type="entry name" value="Endonuclease/exonuclease/phosphatase"/>
    <property type="match status" value="1"/>
</dbReference>
<dbReference type="GeneTree" id="ENSGT00940000175371"/>
<dbReference type="SUPFAM" id="SSF56219">
    <property type="entry name" value="DNase I-like"/>
    <property type="match status" value="1"/>
</dbReference>
<dbReference type="InParanoid" id="A0A803J6R9"/>
<accession>A0A803J6R9</accession>
<dbReference type="InterPro" id="IPR043502">
    <property type="entry name" value="DNA/RNA_pol_sf"/>
</dbReference>
<feature type="domain" description="Reverse transcriptase" evidence="1">
    <location>
        <begin position="505"/>
        <end position="684"/>
    </location>
</feature>
<dbReference type="Pfam" id="PF03372">
    <property type="entry name" value="Exo_endo_phos"/>
    <property type="match status" value="1"/>
</dbReference>
<organism evidence="2">
    <name type="scientific">Xenopus tropicalis</name>
    <name type="common">Western clawed frog</name>
    <name type="synonym">Silurana tropicalis</name>
    <dbReference type="NCBI Taxonomy" id="8364"/>
    <lineage>
        <taxon>Eukaryota</taxon>
        <taxon>Metazoa</taxon>
        <taxon>Chordata</taxon>
        <taxon>Craniata</taxon>
        <taxon>Vertebrata</taxon>
        <taxon>Euteleostomi</taxon>
        <taxon>Amphibia</taxon>
        <taxon>Batrachia</taxon>
        <taxon>Anura</taxon>
        <taxon>Pipoidea</taxon>
        <taxon>Pipidae</taxon>
        <taxon>Xenopodinae</taxon>
        <taxon>Xenopus</taxon>
        <taxon>Silurana</taxon>
    </lineage>
</organism>
<evidence type="ECO:0000259" key="1">
    <source>
        <dbReference type="PROSITE" id="PS50878"/>
    </source>
</evidence>
<dbReference type="InterPro" id="IPR036691">
    <property type="entry name" value="Endo/exonu/phosph_ase_sf"/>
</dbReference>
<dbReference type="PROSITE" id="PS50878">
    <property type="entry name" value="RT_POL"/>
    <property type="match status" value="1"/>
</dbReference>